<dbReference type="Pfam" id="PF05975">
    <property type="entry name" value="EcsB"/>
    <property type="match status" value="1"/>
</dbReference>
<proteinExistence type="predicted"/>
<feature type="transmembrane region" description="Helical" evidence="1">
    <location>
        <begin position="63"/>
        <end position="84"/>
    </location>
</feature>
<dbReference type="InterPro" id="IPR010288">
    <property type="entry name" value="EcsB_ABC"/>
</dbReference>
<evidence type="ECO:0000256" key="1">
    <source>
        <dbReference type="SAM" id="Phobius"/>
    </source>
</evidence>
<evidence type="ECO:0000313" key="3">
    <source>
        <dbReference type="Proteomes" id="UP001596044"/>
    </source>
</evidence>
<dbReference type="Proteomes" id="UP001596044">
    <property type="component" value="Unassembled WGS sequence"/>
</dbReference>
<dbReference type="RefSeq" id="WP_270880261.1">
    <property type="nucleotide sequence ID" value="NZ_JAQFVF010000032.1"/>
</dbReference>
<feature type="transmembrane region" description="Helical" evidence="1">
    <location>
        <begin position="193"/>
        <end position="210"/>
    </location>
</feature>
<comment type="caution">
    <text evidence="2">The sequence shown here is derived from an EMBL/GenBank/DDBJ whole genome shotgun (WGS) entry which is preliminary data.</text>
</comment>
<feature type="transmembrane region" description="Helical" evidence="1">
    <location>
        <begin position="379"/>
        <end position="398"/>
    </location>
</feature>
<feature type="transmembrane region" description="Helical" evidence="1">
    <location>
        <begin position="311"/>
        <end position="329"/>
    </location>
</feature>
<dbReference type="EMBL" id="JBHSMJ010000062">
    <property type="protein sequence ID" value="MFC5452663.1"/>
    <property type="molecule type" value="Genomic_DNA"/>
</dbReference>
<name>A0ABW0KIT5_9BACL</name>
<dbReference type="PIRSF" id="PIRSF037259">
    <property type="entry name" value="EcsB_ABC"/>
    <property type="match status" value="1"/>
</dbReference>
<feature type="transmembrane region" description="Helical" evidence="1">
    <location>
        <begin position="350"/>
        <end position="373"/>
    </location>
</feature>
<feature type="transmembrane region" description="Helical" evidence="1">
    <location>
        <begin position="106"/>
        <end position="128"/>
    </location>
</feature>
<gene>
    <name evidence="2" type="ORF">ACFPOG_31140</name>
</gene>
<keyword evidence="1" id="KW-1133">Transmembrane helix</keyword>
<sequence length="411" mass="47431">MNQAQFDTTILWQQRFQRYIKESMGYWQYAARSNFLGFLLFLVIISSYYYASVLQRLPTNYPYIWIALLLLVPPLAASPVRTLLRQADRMFLLRIEHDMGAYFRKAFTYSFTLQTCWTLLAGIVLWPLYHHCTGNTAQPVWLMIVQLLLVKVANLLGSWQESRFVDNRWRRGSVSFRSLGTVLAVYLQFQVNLLWASGTVILLILIWLAVSRTIDKFLIGWDYLIQKEKQQQARLYAFFNWFTDVPQLGTRITRRGWISGVTRWIPFKQDASYLYLYTLTLLRTELFSIVIRVTLIGGIAIFVSSSDPVRAVIFGAALLITVFQISGLARAHRYTFWLEMYPLNVNAKPSALAFIIWCVLLAQTCVLAIPLLIRSTPVYALVPIAGLAFISFISGIVLRRKFQAAVLRESQ</sequence>
<evidence type="ECO:0000313" key="2">
    <source>
        <dbReference type="EMBL" id="MFC5452663.1"/>
    </source>
</evidence>
<accession>A0ABW0KIT5</accession>
<keyword evidence="1" id="KW-0812">Transmembrane</keyword>
<organism evidence="2 3">
    <name type="scientific">Paenibacillus aestuarii</name>
    <dbReference type="NCBI Taxonomy" id="516965"/>
    <lineage>
        <taxon>Bacteria</taxon>
        <taxon>Bacillati</taxon>
        <taxon>Bacillota</taxon>
        <taxon>Bacilli</taxon>
        <taxon>Bacillales</taxon>
        <taxon>Paenibacillaceae</taxon>
        <taxon>Paenibacillus</taxon>
    </lineage>
</organism>
<feature type="transmembrane region" description="Helical" evidence="1">
    <location>
        <begin position="29"/>
        <end position="51"/>
    </location>
</feature>
<keyword evidence="1" id="KW-0472">Membrane</keyword>
<keyword evidence="3" id="KW-1185">Reference proteome</keyword>
<reference evidence="3" key="1">
    <citation type="journal article" date="2019" name="Int. J. Syst. Evol. Microbiol.">
        <title>The Global Catalogue of Microorganisms (GCM) 10K type strain sequencing project: providing services to taxonomists for standard genome sequencing and annotation.</title>
        <authorList>
            <consortium name="The Broad Institute Genomics Platform"/>
            <consortium name="The Broad Institute Genome Sequencing Center for Infectious Disease"/>
            <person name="Wu L."/>
            <person name="Ma J."/>
        </authorList>
    </citation>
    <scope>NUCLEOTIDE SEQUENCE [LARGE SCALE GENOMIC DNA]</scope>
    <source>
        <strain evidence="3">KACC 11904</strain>
    </source>
</reference>
<protein>
    <submittedName>
        <fullName evidence="2">ABC transporter permease</fullName>
    </submittedName>
</protein>